<dbReference type="Gene3D" id="3.60.21.10">
    <property type="match status" value="1"/>
</dbReference>
<feature type="compositionally biased region" description="Low complexity" evidence="2">
    <location>
        <begin position="1395"/>
        <end position="1407"/>
    </location>
</feature>
<dbReference type="PANTHER" id="PTHR10139">
    <property type="entry name" value="DOUBLE-STRAND BREAK REPAIR PROTEIN MRE11"/>
    <property type="match status" value="1"/>
</dbReference>
<dbReference type="Proteomes" id="UP001642484">
    <property type="component" value="Unassembled WGS sequence"/>
</dbReference>
<dbReference type="InterPro" id="IPR029052">
    <property type="entry name" value="Metallo-depent_PP-like"/>
</dbReference>
<dbReference type="EMBL" id="CAXAMN010023506">
    <property type="protein sequence ID" value="CAK9078142.1"/>
    <property type="molecule type" value="Genomic_DNA"/>
</dbReference>
<sequence>MADELPDGDTLRILVLTDTHVGFNEKDKVRSKDSINTLEEALQVGKSSQADLILHGGDLFHDNKPSRGCLYRTMDLIRQYTMGSGEVAFEVVSDQACFARGRVNYEDPNLNVECPFFMIHGNHDDPGGESNLCAANLLEVAGLCNYFGRHEDLEDIVIRPLLLTKGRSQVAIYGLGNIRDERLHRAFQARKVRFETPVDPDKWFHVMILHQNRHKGSKSGIPSKSCIHEEMLPSFLDLVIWGHEHDCQVKPQESLRGEFYVIQPGSSVATSLTPGEAGLKHAGGRDDVFACCGVPVWTMDRWWVFQGIGPRRSSEWHGIPASVLVLETPPQPLRSEMKHSYLENRMKLPDVLNIELHRTLALVLGCLFSCGVFLWYDRYGARSGPKEQIHSSSQFDVAFKAIMDAQVSVSLHQAKPPPTPSKAPEVPSPAVSFQQWPSLESCEVIYHDPSSRPGRPCLPRPEKQPYRSDSYSKKYLGERAYLAAAGVVDEEDCDGWRLFGDMTWCKRAFASREGTEEPDGDVIGLSYGIEQRDLWSELVSNDYGVRTQLFDCYQNPKDSPPLGGEAVNGSSCQGVNGHCYEVPYQAFRICLGGALDGRQTRDGRQFESLVMHLKSRHRLSVHLKIDTEGSEWEELEWLVQSPEAMDKIRTFDMEVHIGWLSASASKERRHLTPKERIARDISTLEALGRFFRVTGSSMEVLAEEWVRREDGGRCRPKSCQEPEAHTASGFPVIQFAISFVHPEMLKTGPKPAPVWPALPAASPQEAQQISWPCVRAHKTRSRPGLPCLPSLRPWPYATSSRARDATRVALGERVVKALRGAMEEDCRLEMDAMTWCSKASDLEPQKHHQGLSVGTQAAQASAQDAQHAAWWAKMQALKVATFHVESLEQLQQKLQEQEPASVFLQLDGAKAWEILEWLLSNEIIKIRTLELHISFGSSPGAVERQIGFLEALAEQMRCTGSTLESFAEHWAETKGKTCSEQCEAPEIHSSGGIPMTSVISVSSSESVASESEDAPLRSSTCWDAADRSSMAVRRRRHRKRGGFGGFTGIFHRRPLRADDAVELPEMEHRRDRDLLYVTVSEQEYLVLQAIWNALTSEVDSMITQGEEEVQRRGKELEARGKFGPQKLEVPQLPLVRLRVEHSGFDTISASTFGNQFVGRVANPDEVLLFHRKGGGGAAGSRKVQGLGDVLEIEENLAPGDDGVKIQDIIYKYIDGEQNLQVLPEPDLNDAVQSFVHRAEPCAIERFVKEVVESTNQAVLKESRAVGEEEIRVQIQDRAETMRQQRLAAAAAGGGHAGGSLGGPPTERALSQTKPEPTGLDEPAEGTALPPTAFFDEPEARGRGGRGGRGSRGGGRGRGRSKRSADDFDEPRPKQPRNSQTRSDSQRAPAPPAPAAPAAAAPAAAAAASPTPFLPRRPGAAPAETPLEEEASQRMSQPPPKRQWALKMSS</sequence>
<accession>A0ABP0PRE0</accession>
<dbReference type="CDD" id="cd00840">
    <property type="entry name" value="MPP_Mre11_N"/>
    <property type="match status" value="1"/>
</dbReference>
<dbReference type="SUPFAM" id="SSF56300">
    <property type="entry name" value="Metallo-dependent phosphatases"/>
    <property type="match status" value="1"/>
</dbReference>
<evidence type="ECO:0000256" key="2">
    <source>
        <dbReference type="SAM" id="MobiDB-lite"/>
    </source>
</evidence>
<feature type="compositionally biased region" description="Gly residues" evidence="2">
    <location>
        <begin position="1291"/>
        <end position="1301"/>
    </location>
</feature>
<keyword evidence="1" id="KW-0378">Hydrolase</keyword>
<evidence type="ECO:0000259" key="3">
    <source>
        <dbReference type="SMART" id="SM01347"/>
    </source>
</evidence>
<evidence type="ECO:0000256" key="1">
    <source>
        <dbReference type="ARBA" id="ARBA00022801"/>
    </source>
</evidence>
<dbReference type="InterPro" id="IPR038487">
    <property type="entry name" value="Mre11_capping_dom"/>
</dbReference>
<evidence type="ECO:0000313" key="5">
    <source>
        <dbReference type="Proteomes" id="UP001642484"/>
    </source>
</evidence>
<feature type="compositionally biased region" description="Basic and acidic residues" evidence="2">
    <location>
        <begin position="1362"/>
        <end position="1372"/>
    </location>
</feature>
<gene>
    <name evidence="4" type="ORF">CCMP2556_LOCUS38506</name>
</gene>
<feature type="compositionally biased region" description="Gly residues" evidence="2">
    <location>
        <begin position="1344"/>
        <end position="1353"/>
    </location>
</feature>
<comment type="caution">
    <text evidence="4">The sequence shown here is derived from an EMBL/GenBank/DDBJ whole genome shotgun (WGS) entry which is preliminary data.</text>
</comment>
<keyword evidence="5" id="KW-1185">Reference proteome</keyword>
<dbReference type="Pfam" id="PF04152">
    <property type="entry name" value="Mre11_DNA_bind"/>
    <property type="match status" value="1"/>
</dbReference>
<dbReference type="InterPro" id="IPR007281">
    <property type="entry name" value="Mre11_DNA-bd"/>
</dbReference>
<dbReference type="InterPro" id="IPR041796">
    <property type="entry name" value="Mre11_N"/>
</dbReference>
<dbReference type="Pfam" id="PF00149">
    <property type="entry name" value="Metallophos"/>
    <property type="match status" value="1"/>
</dbReference>
<organism evidence="4 5">
    <name type="scientific">Durusdinium trenchii</name>
    <dbReference type="NCBI Taxonomy" id="1381693"/>
    <lineage>
        <taxon>Eukaryota</taxon>
        <taxon>Sar</taxon>
        <taxon>Alveolata</taxon>
        <taxon>Dinophyceae</taxon>
        <taxon>Suessiales</taxon>
        <taxon>Symbiodiniaceae</taxon>
        <taxon>Durusdinium</taxon>
    </lineage>
</organism>
<feature type="region of interest" description="Disordered" evidence="2">
    <location>
        <begin position="1283"/>
        <end position="1449"/>
    </location>
</feature>
<dbReference type="InterPro" id="IPR004843">
    <property type="entry name" value="Calcineurin-like_PHP"/>
</dbReference>
<evidence type="ECO:0000313" key="4">
    <source>
        <dbReference type="EMBL" id="CAK9078142.1"/>
    </source>
</evidence>
<proteinExistence type="predicted"/>
<name>A0ABP0PRE0_9DINO</name>
<feature type="domain" description="Mre11 DNA-binding" evidence="3">
    <location>
        <begin position="1064"/>
        <end position="1234"/>
    </location>
</feature>
<dbReference type="Gene3D" id="3.30.110.110">
    <property type="entry name" value="Mre11, capping domain"/>
    <property type="match status" value="1"/>
</dbReference>
<dbReference type="SMART" id="SM01347">
    <property type="entry name" value="Mre11_DNA_bind"/>
    <property type="match status" value="1"/>
</dbReference>
<reference evidence="4 5" key="1">
    <citation type="submission" date="2024-02" db="EMBL/GenBank/DDBJ databases">
        <authorList>
            <person name="Chen Y."/>
            <person name="Shah S."/>
            <person name="Dougan E. K."/>
            <person name="Thang M."/>
            <person name="Chan C."/>
        </authorList>
    </citation>
    <scope>NUCLEOTIDE SEQUENCE [LARGE SCALE GENOMIC DNA]</scope>
</reference>
<dbReference type="PANTHER" id="PTHR10139:SF1">
    <property type="entry name" value="DOUBLE-STRAND BREAK REPAIR PROTEIN MRE11"/>
    <property type="match status" value="1"/>
</dbReference>
<protein>
    <recommendedName>
        <fullName evidence="3">Mre11 DNA-binding domain-containing protein</fullName>
    </recommendedName>
</protein>